<dbReference type="AlphaFoldDB" id="A0A1I7YLY7"/>
<protein>
    <submittedName>
        <fullName evidence="2">F-box domain-containing protein</fullName>
    </submittedName>
</protein>
<accession>A0A1I7YLY7</accession>
<organism evidence="1 2">
    <name type="scientific">Steinernema glaseri</name>
    <dbReference type="NCBI Taxonomy" id="37863"/>
    <lineage>
        <taxon>Eukaryota</taxon>
        <taxon>Metazoa</taxon>
        <taxon>Ecdysozoa</taxon>
        <taxon>Nematoda</taxon>
        <taxon>Chromadorea</taxon>
        <taxon>Rhabditida</taxon>
        <taxon>Tylenchina</taxon>
        <taxon>Panagrolaimomorpha</taxon>
        <taxon>Strongyloidoidea</taxon>
        <taxon>Steinernematidae</taxon>
        <taxon>Steinernema</taxon>
    </lineage>
</organism>
<reference evidence="2" key="1">
    <citation type="submission" date="2016-11" db="UniProtKB">
        <authorList>
            <consortium name="WormBaseParasite"/>
        </authorList>
    </citation>
    <scope>IDENTIFICATION</scope>
</reference>
<keyword evidence="1" id="KW-1185">Reference proteome</keyword>
<evidence type="ECO:0000313" key="1">
    <source>
        <dbReference type="Proteomes" id="UP000095287"/>
    </source>
</evidence>
<sequence>MGAFQSRAPRVQLCDDVLLIILNHLKESGLTVGQFYKYRGVSRQWKRVVEHLCTSQRLYLRLEQYQPCVCFIPKPKSYKGLYVDVCYWGTLKKRFVPISELKYLPSIFSIQFSIWNNCDDMDDKIFADEINKALYNILLASPTDVKYDFIYGCGLELFKRVLRCSTASTVTSLSVVLKDAAFQGIFCKCLASFTSLKEIHVRINSSVQPNDSLHAIERLSSFNRNLNRIRISFEARHRPSLLQFLQALTTHGKTMTLDLWISNKDFLGIGHSLFVWYTAICEDHALLENFANYKVEFAAAGRIVSGGIMQMLAKFYENAGVDFPWNFWITGKTVDELFAYPFGRILAASSSEPHRHWITANHQRLEIKARQGHKGWDVDVVMRPPNE</sequence>
<name>A0A1I7YLY7_9BILA</name>
<evidence type="ECO:0000313" key="2">
    <source>
        <dbReference type="WBParaSite" id="L893_g17689.t1"/>
    </source>
</evidence>
<dbReference type="Proteomes" id="UP000095287">
    <property type="component" value="Unplaced"/>
</dbReference>
<proteinExistence type="predicted"/>
<dbReference type="WBParaSite" id="L893_g17689.t1">
    <property type="protein sequence ID" value="L893_g17689.t1"/>
    <property type="gene ID" value="L893_g17689"/>
</dbReference>